<protein>
    <submittedName>
        <fullName evidence="1">Uncharacterized protein</fullName>
    </submittedName>
</protein>
<dbReference type="EMBL" id="LAZR01000725">
    <property type="protein sequence ID" value="KKN59477.1"/>
    <property type="molecule type" value="Genomic_DNA"/>
</dbReference>
<comment type="caution">
    <text evidence="1">The sequence shown here is derived from an EMBL/GenBank/DDBJ whole genome shotgun (WGS) entry which is preliminary data.</text>
</comment>
<proteinExistence type="predicted"/>
<organism evidence="1">
    <name type="scientific">marine sediment metagenome</name>
    <dbReference type="NCBI Taxonomy" id="412755"/>
    <lineage>
        <taxon>unclassified sequences</taxon>
        <taxon>metagenomes</taxon>
        <taxon>ecological metagenomes</taxon>
    </lineage>
</organism>
<name>A0A0F9SB40_9ZZZZ</name>
<reference evidence="1" key="1">
    <citation type="journal article" date="2015" name="Nature">
        <title>Complex archaea that bridge the gap between prokaryotes and eukaryotes.</title>
        <authorList>
            <person name="Spang A."/>
            <person name="Saw J.H."/>
            <person name="Jorgensen S.L."/>
            <person name="Zaremba-Niedzwiedzka K."/>
            <person name="Martijn J."/>
            <person name="Lind A.E."/>
            <person name="van Eijk R."/>
            <person name="Schleper C."/>
            <person name="Guy L."/>
            <person name="Ettema T.J."/>
        </authorList>
    </citation>
    <scope>NUCLEOTIDE SEQUENCE</scope>
</reference>
<evidence type="ECO:0000313" key="1">
    <source>
        <dbReference type="EMBL" id="KKN59477.1"/>
    </source>
</evidence>
<gene>
    <name evidence="1" type="ORF">LCGC14_0541890</name>
</gene>
<sequence length="149" mass="17988">MNKEQKEKIESKIKENIFKRKQILEFNNFLEYFKEKEFKEDFMTLIETIRFPINTVEKLHQLRKELKEQLGIWNDELKDINSYWSSFNKDYQLTFIWEGEFAPISIELQVLYGKIPEELKSLKDGCSFEETIIPVDKGEVKTLTYRCKT</sequence>
<accession>A0A0F9SB40</accession>
<dbReference type="AlphaFoldDB" id="A0A0F9SB40"/>